<evidence type="ECO:0000256" key="2">
    <source>
        <dbReference type="ARBA" id="ARBA00022448"/>
    </source>
</evidence>
<organism evidence="15 16">
    <name type="scientific">Novosphingobium taihuense</name>
    <dbReference type="NCBI Taxonomy" id="260085"/>
    <lineage>
        <taxon>Bacteria</taxon>
        <taxon>Pseudomonadati</taxon>
        <taxon>Pseudomonadota</taxon>
        <taxon>Alphaproteobacteria</taxon>
        <taxon>Sphingomonadales</taxon>
        <taxon>Sphingomonadaceae</taxon>
        <taxon>Novosphingobium</taxon>
    </lineage>
</organism>
<dbReference type="GO" id="GO:0006826">
    <property type="term" value="P:iron ion transport"/>
    <property type="evidence" value="ECO:0007669"/>
    <property type="project" value="UniProtKB-KW"/>
</dbReference>
<evidence type="ECO:0000256" key="5">
    <source>
        <dbReference type="ARBA" id="ARBA00022692"/>
    </source>
</evidence>
<evidence type="ECO:0000256" key="10">
    <source>
        <dbReference type="ARBA" id="ARBA00023237"/>
    </source>
</evidence>
<dbReference type="SUPFAM" id="SSF56935">
    <property type="entry name" value="Porins"/>
    <property type="match status" value="1"/>
</dbReference>
<keyword evidence="16" id="KW-1185">Reference proteome</keyword>
<keyword evidence="5" id="KW-0812">Transmembrane</keyword>
<keyword evidence="12" id="KW-0732">Signal</keyword>
<keyword evidence="8 11" id="KW-0798">TonB box</keyword>
<dbReference type="OrthoDB" id="9760333at2"/>
<evidence type="ECO:0000259" key="14">
    <source>
        <dbReference type="Pfam" id="PF07715"/>
    </source>
</evidence>
<keyword evidence="3" id="KW-1134">Transmembrane beta strand</keyword>
<evidence type="ECO:0000259" key="13">
    <source>
        <dbReference type="Pfam" id="PF00593"/>
    </source>
</evidence>
<evidence type="ECO:0000313" key="15">
    <source>
        <dbReference type="EMBL" id="MBB4613539.1"/>
    </source>
</evidence>
<feature type="domain" description="TonB-dependent receptor-like beta-barrel" evidence="13">
    <location>
        <begin position="346"/>
        <end position="829"/>
    </location>
</feature>
<keyword evidence="7" id="KW-0406">Ion transport</keyword>
<dbReference type="InterPro" id="IPR012910">
    <property type="entry name" value="Plug_dom"/>
</dbReference>
<accession>A0A7W7AAQ4</accession>
<keyword evidence="9 11" id="KW-0472">Membrane</keyword>
<dbReference type="GO" id="GO:0009279">
    <property type="term" value="C:cell outer membrane"/>
    <property type="evidence" value="ECO:0007669"/>
    <property type="project" value="UniProtKB-SubCell"/>
</dbReference>
<evidence type="ECO:0000313" key="16">
    <source>
        <dbReference type="Proteomes" id="UP000538566"/>
    </source>
</evidence>
<keyword evidence="10" id="KW-0998">Cell outer membrane</keyword>
<dbReference type="InterPro" id="IPR039426">
    <property type="entry name" value="TonB-dep_rcpt-like"/>
</dbReference>
<dbReference type="Gene3D" id="2.170.130.10">
    <property type="entry name" value="TonB-dependent receptor, plug domain"/>
    <property type="match status" value="1"/>
</dbReference>
<evidence type="ECO:0000256" key="3">
    <source>
        <dbReference type="ARBA" id="ARBA00022452"/>
    </source>
</evidence>
<keyword evidence="6" id="KW-0408">Iron</keyword>
<evidence type="ECO:0000256" key="6">
    <source>
        <dbReference type="ARBA" id="ARBA00023004"/>
    </source>
</evidence>
<sequence length="867" mass="93998">MRRNSKTNRNGRFARLLLLAGTAISMPAIAQEAQSEAADSDPNVIIVTAQKRSENLQNVPISIQALGTQKLEQLGVASFTDYAQQLPSVTFQALGGTPGTNVVYMRGVASGGDGNHSGSLPSVGVYLDEQPVTTIGGNLDVHVYDIARIESLSGPQGTLYGASSEAGTIRIITNKPDTSSFYGSVDGEVNTVNKGGQGYKLEGMINAPLSSNAALRVVGWYQRNAGFIDNVPGTRTFCGTPTFDEEDNINGCVKDGISVNNAAFVKKDYNYTDIYGGRAALKVDLDDNWTVTPQFMYQETKSHGSYGFDPSVGDLQVQHFFPEFRNDKFWQAALTIEGKLGSWDATYAGAYLDRKTYQSSDYTDYSEAYDSLYQSVGGLANYFYYQDSLGNTIDPRQNVIGTDHFKKFSQEFRVASPSTEPFRFVGGLFYQYQSNLIHQDYKINNLGPLLSVNGQPGTLWLTQQKRVDQDYAAFGEFSLDVSPTVTLTAGGRAFIYDNTLIGFFGFGRNPAFIQGADDNPPPNAAGSTRTGVAACFTQSGLRLRSAQLAGQSDTTLLPPAVNGSPCTNLGLFTTNGIKPVKASGSGGTYRLNATWKPNSDVLVYATWSRGFRPGGINRRADVEPYAADFLTNYEIGFKTTLAGGFIRLNGAIYQQNWKDFQFAFLGANSFTEIHNGPNARIRGFDVDASIGRGPLTFNVSAAYTDAKTLNNLCLFDDPTFQCNGVGPDGDPNLVSAPKGTRLPITPKFKASATARYVVPMGSAKAHFQLNGTYQSRATSDIRTAIYETYSGNVINPASQLGNLKAFGTVNSTIGADWDSYSIELFVSNIFDERGQLSRFQQCGACGQRPYIVPTTPRTFGLRAGAKF</sequence>
<keyword evidence="15" id="KW-0675">Receptor</keyword>
<gene>
    <name evidence="15" type="ORF">GGR37_001814</name>
</gene>
<comment type="similarity">
    <text evidence="11">Belongs to the TonB-dependent receptor family.</text>
</comment>
<dbReference type="Proteomes" id="UP000538566">
    <property type="component" value="Unassembled WGS sequence"/>
</dbReference>
<evidence type="ECO:0000256" key="4">
    <source>
        <dbReference type="ARBA" id="ARBA00022496"/>
    </source>
</evidence>
<dbReference type="AlphaFoldDB" id="A0A7W7AAQ4"/>
<evidence type="ECO:0000256" key="7">
    <source>
        <dbReference type="ARBA" id="ARBA00023065"/>
    </source>
</evidence>
<comment type="caution">
    <text evidence="15">The sequence shown here is derived from an EMBL/GenBank/DDBJ whole genome shotgun (WGS) entry which is preliminary data.</text>
</comment>
<evidence type="ECO:0000256" key="1">
    <source>
        <dbReference type="ARBA" id="ARBA00004571"/>
    </source>
</evidence>
<dbReference type="RefSeq" id="WP_144907635.1">
    <property type="nucleotide sequence ID" value="NZ_JACHOA010000003.1"/>
</dbReference>
<evidence type="ECO:0000256" key="12">
    <source>
        <dbReference type="SAM" id="SignalP"/>
    </source>
</evidence>
<name>A0A7W7AAQ4_9SPHN</name>
<dbReference type="InterPro" id="IPR037066">
    <property type="entry name" value="Plug_dom_sf"/>
</dbReference>
<dbReference type="EMBL" id="JACHOA010000003">
    <property type="protein sequence ID" value="MBB4613539.1"/>
    <property type="molecule type" value="Genomic_DNA"/>
</dbReference>
<feature type="signal peptide" evidence="12">
    <location>
        <begin position="1"/>
        <end position="30"/>
    </location>
</feature>
<reference evidence="15 16" key="1">
    <citation type="submission" date="2020-08" db="EMBL/GenBank/DDBJ databases">
        <title>Genomic Encyclopedia of Type Strains, Phase IV (KMG-IV): sequencing the most valuable type-strain genomes for metagenomic binning, comparative biology and taxonomic classification.</title>
        <authorList>
            <person name="Goeker M."/>
        </authorList>
    </citation>
    <scope>NUCLEOTIDE SEQUENCE [LARGE SCALE GENOMIC DNA]</scope>
    <source>
        <strain evidence="15 16">DSM 17507</strain>
    </source>
</reference>
<dbReference type="InterPro" id="IPR000531">
    <property type="entry name" value="Beta-barrel_TonB"/>
</dbReference>
<protein>
    <submittedName>
        <fullName evidence="15">Outer membrane receptor protein involved in Fe transport</fullName>
    </submittedName>
</protein>
<feature type="chain" id="PRO_5030667950" evidence="12">
    <location>
        <begin position="31"/>
        <end position="867"/>
    </location>
</feature>
<feature type="domain" description="TonB-dependent receptor plug" evidence="14">
    <location>
        <begin position="56"/>
        <end position="168"/>
    </location>
</feature>
<dbReference type="Pfam" id="PF07715">
    <property type="entry name" value="Plug"/>
    <property type="match status" value="1"/>
</dbReference>
<evidence type="ECO:0000256" key="11">
    <source>
        <dbReference type="RuleBase" id="RU003357"/>
    </source>
</evidence>
<evidence type="ECO:0000256" key="9">
    <source>
        <dbReference type="ARBA" id="ARBA00023136"/>
    </source>
</evidence>
<comment type="subcellular location">
    <subcellularLocation>
        <location evidence="1">Cell outer membrane</location>
        <topology evidence="1">Multi-pass membrane protein</topology>
    </subcellularLocation>
</comment>
<evidence type="ECO:0000256" key="8">
    <source>
        <dbReference type="ARBA" id="ARBA00023077"/>
    </source>
</evidence>
<dbReference type="Gene3D" id="2.40.170.20">
    <property type="entry name" value="TonB-dependent receptor, beta-barrel domain"/>
    <property type="match status" value="1"/>
</dbReference>
<dbReference type="Pfam" id="PF00593">
    <property type="entry name" value="TonB_dep_Rec_b-barrel"/>
    <property type="match status" value="1"/>
</dbReference>
<keyword evidence="4" id="KW-0410">Iron transport</keyword>
<keyword evidence="2" id="KW-0813">Transport</keyword>
<proteinExistence type="inferred from homology"/>
<dbReference type="PANTHER" id="PTHR32552">
    <property type="entry name" value="FERRICHROME IRON RECEPTOR-RELATED"/>
    <property type="match status" value="1"/>
</dbReference>
<dbReference type="InterPro" id="IPR036942">
    <property type="entry name" value="Beta-barrel_TonB_sf"/>
</dbReference>
<dbReference type="PANTHER" id="PTHR32552:SF81">
    <property type="entry name" value="TONB-DEPENDENT OUTER MEMBRANE RECEPTOR"/>
    <property type="match status" value="1"/>
</dbReference>